<dbReference type="EMBL" id="AVOT02016001">
    <property type="protein sequence ID" value="MBW0500801.1"/>
    <property type="molecule type" value="Genomic_DNA"/>
</dbReference>
<dbReference type="Proteomes" id="UP000765509">
    <property type="component" value="Unassembled WGS sequence"/>
</dbReference>
<feature type="domain" description="Reverse transcriptase" evidence="1">
    <location>
        <begin position="3"/>
        <end position="91"/>
    </location>
</feature>
<dbReference type="InterPro" id="IPR000477">
    <property type="entry name" value="RT_dom"/>
</dbReference>
<protein>
    <recommendedName>
        <fullName evidence="1">Reverse transcriptase domain-containing protein</fullName>
    </recommendedName>
</protein>
<dbReference type="Pfam" id="PF00078">
    <property type="entry name" value="RVT_1"/>
    <property type="match status" value="1"/>
</dbReference>
<dbReference type="AlphaFoldDB" id="A0A9Q3HDG4"/>
<dbReference type="PANTHER" id="PTHR33064">
    <property type="entry name" value="POL PROTEIN"/>
    <property type="match status" value="1"/>
</dbReference>
<dbReference type="PANTHER" id="PTHR33064:SF37">
    <property type="entry name" value="RIBONUCLEASE H"/>
    <property type="match status" value="1"/>
</dbReference>
<evidence type="ECO:0000313" key="3">
    <source>
        <dbReference type="Proteomes" id="UP000765509"/>
    </source>
</evidence>
<dbReference type="InterPro" id="IPR043128">
    <property type="entry name" value="Rev_trsase/Diguanyl_cyclase"/>
</dbReference>
<accession>A0A9Q3HDG4</accession>
<evidence type="ECO:0000313" key="2">
    <source>
        <dbReference type="EMBL" id="MBW0500801.1"/>
    </source>
</evidence>
<gene>
    <name evidence="2" type="ORF">O181_040516</name>
</gene>
<name>A0A9Q3HDG4_9BASI</name>
<dbReference type="InterPro" id="IPR043502">
    <property type="entry name" value="DNA/RNA_pol_sf"/>
</dbReference>
<keyword evidence="3" id="KW-1185">Reference proteome</keyword>
<reference evidence="2" key="1">
    <citation type="submission" date="2021-03" db="EMBL/GenBank/DDBJ databases">
        <title>Draft genome sequence of rust myrtle Austropuccinia psidii MF-1, a brazilian biotype.</title>
        <authorList>
            <person name="Quecine M.C."/>
            <person name="Pachon D.M.R."/>
            <person name="Bonatelli M.L."/>
            <person name="Correr F.H."/>
            <person name="Franceschini L.M."/>
            <person name="Leite T.F."/>
            <person name="Margarido G.R.A."/>
            <person name="Almeida C.A."/>
            <person name="Ferrarezi J.A."/>
            <person name="Labate C.A."/>
        </authorList>
    </citation>
    <scope>NUCLEOTIDE SEQUENCE</scope>
    <source>
        <strain evidence="2">MF-1</strain>
    </source>
</reference>
<dbReference type="SUPFAM" id="SSF56672">
    <property type="entry name" value="DNA/RNA polymerases"/>
    <property type="match status" value="1"/>
</dbReference>
<proteinExistence type="predicted"/>
<dbReference type="InterPro" id="IPR051320">
    <property type="entry name" value="Viral_Replic_Matur_Polypro"/>
</dbReference>
<dbReference type="Gene3D" id="3.30.70.270">
    <property type="match status" value="2"/>
</dbReference>
<evidence type="ECO:0000259" key="1">
    <source>
        <dbReference type="Pfam" id="PF00078"/>
    </source>
</evidence>
<sequence>MDIYEYTRITFGIKNAPAHFLRMMDTIFQKEILEGSMVVYIDDIILYSEKWEESMKYIDRVLHKCTPINVKISLKECNFGQQELLVLGYKVSGLSLAIEQNKVAEVLQKPIPKNIKDIQSFLDFASSYRIHINSSSYNVCSKDVVFEIAKERRDEYERIKHELTNAHV</sequence>
<organism evidence="2 3">
    <name type="scientific">Austropuccinia psidii MF-1</name>
    <dbReference type="NCBI Taxonomy" id="1389203"/>
    <lineage>
        <taxon>Eukaryota</taxon>
        <taxon>Fungi</taxon>
        <taxon>Dikarya</taxon>
        <taxon>Basidiomycota</taxon>
        <taxon>Pucciniomycotina</taxon>
        <taxon>Pucciniomycetes</taxon>
        <taxon>Pucciniales</taxon>
        <taxon>Sphaerophragmiaceae</taxon>
        <taxon>Austropuccinia</taxon>
    </lineage>
</organism>
<dbReference type="Gene3D" id="3.10.10.10">
    <property type="entry name" value="HIV Type 1 Reverse Transcriptase, subunit A, domain 1"/>
    <property type="match status" value="1"/>
</dbReference>
<comment type="caution">
    <text evidence="2">The sequence shown here is derived from an EMBL/GenBank/DDBJ whole genome shotgun (WGS) entry which is preliminary data.</text>
</comment>